<dbReference type="EMBL" id="AGRW01000039">
    <property type="protein sequence ID" value="EIC02459.1"/>
    <property type="molecule type" value="Genomic_DNA"/>
</dbReference>
<evidence type="ECO:0000313" key="2">
    <source>
        <dbReference type="Proteomes" id="UP000003571"/>
    </source>
</evidence>
<dbReference type="PANTHER" id="PTHR14136">
    <property type="entry name" value="BTB_POZ DOMAIN-CONTAINING PROTEIN KCTD9"/>
    <property type="match status" value="1"/>
</dbReference>
<dbReference type="InterPro" id="IPR051082">
    <property type="entry name" value="Pentapeptide-BTB/POZ_domain"/>
</dbReference>
<sequence length="220" mass="25112">MYLMNICKRPECRRSVLSDFDDNGNIRENGDFCFMHHPDQEGITKKLIRYIESHDKIVGLNASGVTFSNVDFTDKKFYGCNFCRCFFLGVNAMNMRSRMSIFDYAVFTDCNFLSSNIKFTSLGAAKFIHVLFTGSDLVQDNFSGISAFQSSFDDSDLYNSRFIRANLADTSFRNCNLKKTIFYDVQQTNVSFKQSNTKEAFFDQKGSEAFKGIIEFGGVI</sequence>
<evidence type="ECO:0000313" key="1">
    <source>
        <dbReference type="EMBL" id="EIC02459.1"/>
    </source>
</evidence>
<protein>
    <recommendedName>
        <fullName evidence="3">Pentapeptide repeat protein</fullName>
    </recommendedName>
</protein>
<gene>
    <name evidence="1" type="ORF">TresaDRAFT_2101</name>
</gene>
<dbReference type="Proteomes" id="UP000003571">
    <property type="component" value="Unassembled WGS sequence"/>
</dbReference>
<dbReference type="InterPro" id="IPR001646">
    <property type="entry name" value="5peptide_repeat"/>
</dbReference>
<organism evidence="1 2">
    <name type="scientific">Treponema saccharophilum DSM 2985</name>
    <dbReference type="NCBI Taxonomy" id="907348"/>
    <lineage>
        <taxon>Bacteria</taxon>
        <taxon>Pseudomonadati</taxon>
        <taxon>Spirochaetota</taxon>
        <taxon>Spirochaetia</taxon>
        <taxon>Spirochaetales</taxon>
        <taxon>Treponemataceae</taxon>
        <taxon>Treponema</taxon>
    </lineage>
</organism>
<name>H7EJ02_9SPIR</name>
<dbReference type="STRING" id="907348.TresaDRAFT_2101"/>
<dbReference type="Gene3D" id="2.160.20.80">
    <property type="entry name" value="E3 ubiquitin-protein ligase SopA"/>
    <property type="match status" value="1"/>
</dbReference>
<dbReference type="AlphaFoldDB" id="H7EJ02"/>
<accession>H7EJ02</accession>
<proteinExistence type="predicted"/>
<dbReference type="SUPFAM" id="SSF141571">
    <property type="entry name" value="Pentapeptide repeat-like"/>
    <property type="match status" value="1"/>
</dbReference>
<dbReference type="eggNOG" id="COG1357">
    <property type="taxonomic scope" value="Bacteria"/>
</dbReference>
<evidence type="ECO:0008006" key="3">
    <source>
        <dbReference type="Google" id="ProtNLM"/>
    </source>
</evidence>
<dbReference type="RefSeq" id="WP_002703138.1">
    <property type="nucleotide sequence ID" value="NZ_AGRW01000039.1"/>
</dbReference>
<dbReference type="PATRIC" id="fig|907348.3.peg.814"/>
<dbReference type="Pfam" id="PF13599">
    <property type="entry name" value="Pentapeptide_4"/>
    <property type="match status" value="1"/>
</dbReference>
<comment type="caution">
    <text evidence="1">The sequence shown here is derived from an EMBL/GenBank/DDBJ whole genome shotgun (WGS) entry which is preliminary data.</text>
</comment>
<keyword evidence="2" id="KW-1185">Reference proteome</keyword>
<dbReference type="PANTHER" id="PTHR14136:SF25">
    <property type="entry name" value="BTB_POZ DOMAIN-CONTAINING PROTEIN"/>
    <property type="match status" value="1"/>
</dbReference>
<reference evidence="1 2" key="1">
    <citation type="submission" date="2011-09" db="EMBL/GenBank/DDBJ databases">
        <title>The draft genome of Treponema saccharophilum DSM 2985.</title>
        <authorList>
            <consortium name="US DOE Joint Genome Institute (JGI-PGF)"/>
            <person name="Lucas S."/>
            <person name="Copeland A."/>
            <person name="Lapidus A."/>
            <person name="Glavina del Rio T."/>
            <person name="Dalin E."/>
            <person name="Tice H."/>
            <person name="Bruce D."/>
            <person name="Goodwin L."/>
            <person name="Pitluck S."/>
            <person name="Peters L."/>
            <person name="Kyrpides N."/>
            <person name="Mavromatis K."/>
            <person name="Ivanova N."/>
            <person name="Markowitz V."/>
            <person name="Cheng J.-F."/>
            <person name="Hugenholtz P."/>
            <person name="Woyke T."/>
            <person name="Wu D."/>
            <person name="Gronow S."/>
            <person name="Wellnitz S."/>
            <person name="Brambilla E."/>
            <person name="Klenk H.-P."/>
            <person name="Eisen J.A."/>
        </authorList>
    </citation>
    <scope>NUCLEOTIDE SEQUENCE [LARGE SCALE GENOMIC DNA]</scope>
    <source>
        <strain evidence="1 2">DSM 2985</strain>
    </source>
</reference>
<dbReference type="OrthoDB" id="369577at2"/>